<protein>
    <submittedName>
        <fullName evidence="1">Uncharacterized protein</fullName>
    </submittedName>
</protein>
<accession>A0A5J4ZZ70</accession>
<evidence type="ECO:0000313" key="1">
    <source>
        <dbReference type="EMBL" id="KAA8523234.1"/>
    </source>
</evidence>
<sequence length="101" mass="11542">MIWRVHTSDLDASRLFPWTRHVALCFRSEISLRIIHKDDALVQTQETTPILKPSAYKASGNTLLTHSSGDFDREDMIKIARDILSETRGIGWDSEEDKSRG</sequence>
<reference evidence="1 2" key="1">
    <citation type="submission" date="2019-09" db="EMBL/GenBank/DDBJ databases">
        <title>A chromosome-level genome assembly of the Chinese tupelo Nyssa sinensis.</title>
        <authorList>
            <person name="Yang X."/>
            <person name="Kang M."/>
            <person name="Yang Y."/>
            <person name="Xiong H."/>
            <person name="Wang M."/>
            <person name="Zhang Z."/>
            <person name="Wang Z."/>
            <person name="Wu H."/>
            <person name="Ma T."/>
            <person name="Liu J."/>
            <person name="Xi Z."/>
        </authorList>
    </citation>
    <scope>NUCLEOTIDE SEQUENCE [LARGE SCALE GENOMIC DNA]</scope>
    <source>
        <strain evidence="1">J267</strain>
        <tissue evidence="1">Leaf</tissue>
    </source>
</reference>
<dbReference type="AlphaFoldDB" id="A0A5J4ZZ70"/>
<organism evidence="1 2">
    <name type="scientific">Nyssa sinensis</name>
    <dbReference type="NCBI Taxonomy" id="561372"/>
    <lineage>
        <taxon>Eukaryota</taxon>
        <taxon>Viridiplantae</taxon>
        <taxon>Streptophyta</taxon>
        <taxon>Embryophyta</taxon>
        <taxon>Tracheophyta</taxon>
        <taxon>Spermatophyta</taxon>
        <taxon>Magnoliopsida</taxon>
        <taxon>eudicotyledons</taxon>
        <taxon>Gunneridae</taxon>
        <taxon>Pentapetalae</taxon>
        <taxon>asterids</taxon>
        <taxon>Cornales</taxon>
        <taxon>Nyssaceae</taxon>
        <taxon>Nyssa</taxon>
    </lineage>
</organism>
<keyword evidence="2" id="KW-1185">Reference proteome</keyword>
<name>A0A5J4ZZ70_9ASTE</name>
<dbReference type="Proteomes" id="UP000325577">
    <property type="component" value="Linkage Group LG4"/>
</dbReference>
<evidence type="ECO:0000313" key="2">
    <source>
        <dbReference type="Proteomes" id="UP000325577"/>
    </source>
</evidence>
<gene>
    <name evidence="1" type="ORF">F0562_009657</name>
</gene>
<proteinExistence type="predicted"/>
<dbReference type="EMBL" id="CM018047">
    <property type="protein sequence ID" value="KAA8523234.1"/>
    <property type="molecule type" value="Genomic_DNA"/>
</dbReference>